<comment type="caution">
    <text evidence="3">The sequence shown here is derived from an EMBL/GenBank/DDBJ whole genome shotgun (WGS) entry which is preliminary data.</text>
</comment>
<dbReference type="Gene3D" id="3.40.50.10180">
    <property type="entry name" value="Glycerate kinase, MOFRL-like N-terminal domain"/>
    <property type="match status" value="1"/>
</dbReference>
<dbReference type="InterPro" id="IPR038614">
    <property type="entry name" value="GK_N_sf"/>
</dbReference>
<evidence type="ECO:0000259" key="2">
    <source>
        <dbReference type="Pfam" id="PF13660"/>
    </source>
</evidence>
<keyword evidence="3" id="KW-0808">Transferase</keyword>
<proteinExistence type="predicted"/>
<protein>
    <submittedName>
        <fullName evidence="3">Glycerate kinase</fullName>
    </submittedName>
</protein>
<dbReference type="InterPro" id="IPR037035">
    <property type="entry name" value="GK-like_C_sf"/>
</dbReference>
<feature type="domain" description="MOFRL-associated" evidence="2">
    <location>
        <begin position="11"/>
        <end position="231"/>
    </location>
</feature>
<dbReference type="Proteomes" id="UP001548590">
    <property type="component" value="Unassembled WGS sequence"/>
</dbReference>
<keyword evidence="4" id="KW-1185">Reference proteome</keyword>
<dbReference type="PANTHER" id="PTHR12227:SF0">
    <property type="entry name" value="GLYCERATE KINASE"/>
    <property type="match status" value="1"/>
</dbReference>
<evidence type="ECO:0000259" key="1">
    <source>
        <dbReference type="Pfam" id="PF05161"/>
    </source>
</evidence>
<dbReference type="InterPro" id="IPR025286">
    <property type="entry name" value="MOFRL_assoc_dom"/>
</dbReference>
<evidence type="ECO:0000313" key="4">
    <source>
        <dbReference type="Proteomes" id="UP001548590"/>
    </source>
</evidence>
<dbReference type="EMBL" id="JBEWLZ010000003">
    <property type="protein sequence ID" value="MET1489740.1"/>
    <property type="molecule type" value="Genomic_DNA"/>
</dbReference>
<evidence type="ECO:0000313" key="3">
    <source>
        <dbReference type="EMBL" id="MET1489740.1"/>
    </source>
</evidence>
<dbReference type="GO" id="GO:0016301">
    <property type="term" value="F:kinase activity"/>
    <property type="evidence" value="ECO:0007669"/>
    <property type="project" value="UniProtKB-KW"/>
</dbReference>
<keyword evidence="3" id="KW-0418">Kinase</keyword>
<organism evidence="3 4">
    <name type="scientific">Uliginosibacterium paludis</name>
    <dbReference type="NCBI Taxonomy" id="1615952"/>
    <lineage>
        <taxon>Bacteria</taxon>
        <taxon>Pseudomonadati</taxon>
        <taxon>Pseudomonadota</taxon>
        <taxon>Betaproteobacteria</taxon>
        <taxon>Rhodocyclales</taxon>
        <taxon>Zoogloeaceae</taxon>
        <taxon>Uliginosibacterium</taxon>
    </lineage>
</organism>
<dbReference type="SUPFAM" id="SSF82544">
    <property type="entry name" value="GckA/TtuD-like"/>
    <property type="match status" value="1"/>
</dbReference>
<accession>A0ABV2CPA0</accession>
<gene>
    <name evidence="3" type="ORF">ABVT11_07860</name>
</gene>
<reference evidence="3 4" key="1">
    <citation type="submission" date="2024-07" db="EMBL/GenBank/DDBJ databases">
        <title>Uliginosibacterium paludis KCTC:42655.</title>
        <authorList>
            <person name="Kim M.K."/>
        </authorList>
    </citation>
    <scope>NUCLEOTIDE SEQUENCE [LARGE SCALE GENOMIC DNA]</scope>
    <source>
        <strain evidence="3 4">KCTC 42655</strain>
    </source>
</reference>
<dbReference type="PANTHER" id="PTHR12227">
    <property type="entry name" value="GLYCERATE KINASE"/>
    <property type="match status" value="1"/>
</dbReference>
<dbReference type="InterPro" id="IPR007835">
    <property type="entry name" value="MOFRL"/>
</dbReference>
<dbReference type="Pfam" id="PF13660">
    <property type="entry name" value="DUF4147"/>
    <property type="match status" value="1"/>
</dbReference>
<name>A0ABV2CPA0_9RHOO</name>
<dbReference type="InterPro" id="IPR039760">
    <property type="entry name" value="MOFRL_protein"/>
</dbReference>
<feature type="domain" description="MOFRL" evidence="1">
    <location>
        <begin position="310"/>
        <end position="415"/>
    </location>
</feature>
<dbReference type="Gene3D" id="3.40.1480.10">
    <property type="entry name" value="MOFRL domain"/>
    <property type="match status" value="1"/>
</dbReference>
<dbReference type="RefSeq" id="WP_345924964.1">
    <property type="nucleotide sequence ID" value="NZ_JBDIVF010000002.1"/>
</dbReference>
<dbReference type="Pfam" id="PF05161">
    <property type="entry name" value="MOFRL"/>
    <property type="match status" value="1"/>
</dbReference>
<sequence>MKPDLSPPDLLRRMFEAAIAAAQPTLCIPPFLPEAPRGRLIVIGAGKASAAMAAAVEAHWPGPLEGLVVTRYGYAVPCERIEIVEAAHPVPDAAGLAAAERILARVSGLSSDDTVLCLISGGGSSLLPLPLPGITLEDKQAINRALLKSGATISEMNCVRRHLSAIKGGRLAAACHPARVVTLLISDVPGDNPIDIASGPTCADITTCEDALAIVRRYGIELPAHVREVLERGTGESIKPSDPRLEGNEIHLVATPQMALEAAAAVAREAGVTPWILGDSIEGEARDLGKAMAGITRQVATRAQPFSGPCVLLSGGETTVTVRGNGRGGRNVEFLLALGVALDGLPGVHALAGDTDGVDGLEEIAGALLHPDSLMRAWEQGMRPREHLDNNDGHGFFGALGDAVVTGPTLTNVNDFRAILIGASS</sequence>